<evidence type="ECO:0000313" key="11">
    <source>
        <dbReference type="Proteomes" id="UP000309601"/>
    </source>
</evidence>
<evidence type="ECO:0000313" key="7">
    <source>
        <dbReference type="EMBL" id="TIC69986.1"/>
    </source>
</evidence>
<protein>
    <submittedName>
        <fullName evidence="6">Uncharacterized protein</fullName>
    </submittedName>
</protein>
<dbReference type="OrthoDB" id="64353at2759"/>
<proteinExistence type="predicted"/>
<reference evidence="8 9" key="1">
    <citation type="submission" date="2019-03" db="EMBL/GenBank/DDBJ databases">
        <title>Sequencing 25 genomes of Wallemia mellicola.</title>
        <authorList>
            <person name="Gostincar C."/>
        </authorList>
    </citation>
    <scope>NUCLEOTIDE SEQUENCE [LARGE SCALE GENOMIC DNA]</scope>
    <source>
        <strain evidence="3 10">EXF-1262</strain>
        <strain evidence="5 11">EXF-1274</strain>
        <strain evidence="7 8">EXF-1277</strain>
        <strain evidence="2 12">EXF-6152</strain>
        <strain evidence="6 13">EXF-757</strain>
        <strain evidence="4 9">EXF-8738</strain>
    </source>
</reference>
<feature type="region of interest" description="Disordered" evidence="1">
    <location>
        <begin position="1"/>
        <end position="22"/>
    </location>
</feature>
<evidence type="ECO:0000313" key="2">
    <source>
        <dbReference type="EMBL" id="TIB79780.1"/>
    </source>
</evidence>
<dbReference type="Proteomes" id="UP000307169">
    <property type="component" value="Unassembled WGS sequence"/>
</dbReference>
<sequence length="94" mass="10227">MLASAGGSGEVTIQSLDDNDSGGGFYETRFGSSINNHIAFAPEATSSIEPRLLVCSNDNIIRVFKVAYSRLEHQTPQLYQTETLKFNTAINQGD</sequence>
<dbReference type="Proteomes" id="UP000309601">
    <property type="component" value="Unassembled WGS sequence"/>
</dbReference>
<evidence type="ECO:0000313" key="10">
    <source>
        <dbReference type="Proteomes" id="UP000307169"/>
    </source>
</evidence>
<evidence type="ECO:0000313" key="3">
    <source>
        <dbReference type="EMBL" id="TIC01008.1"/>
    </source>
</evidence>
<dbReference type="AlphaFoldDB" id="A0A4T0MIT3"/>
<evidence type="ECO:0000313" key="13">
    <source>
        <dbReference type="Proteomes" id="UP000310708"/>
    </source>
</evidence>
<evidence type="ECO:0000313" key="4">
    <source>
        <dbReference type="EMBL" id="TIC30779.1"/>
    </source>
</evidence>
<dbReference type="EMBL" id="SPRH01000019">
    <property type="protein sequence ID" value="TIC01008.1"/>
    <property type="molecule type" value="Genomic_DNA"/>
</dbReference>
<dbReference type="Proteomes" id="UP000305647">
    <property type="component" value="Unassembled WGS sequence"/>
</dbReference>
<evidence type="ECO:0000313" key="6">
    <source>
        <dbReference type="EMBL" id="TIC66174.1"/>
    </source>
</evidence>
<dbReference type="SUPFAM" id="SSF50978">
    <property type="entry name" value="WD40 repeat-like"/>
    <property type="match status" value="1"/>
</dbReference>
<dbReference type="Proteomes" id="UP000310708">
    <property type="component" value="Unassembled WGS sequence"/>
</dbReference>
<evidence type="ECO:0000256" key="1">
    <source>
        <dbReference type="SAM" id="MobiDB-lite"/>
    </source>
</evidence>
<dbReference type="EMBL" id="SPRO01000016">
    <property type="protein sequence ID" value="TIC30779.1"/>
    <property type="molecule type" value="Genomic_DNA"/>
</dbReference>
<evidence type="ECO:0000313" key="12">
    <source>
        <dbReference type="Proteomes" id="UP000310685"/>
    </source>
</evidence>
<dbReference type="EMBL" id="SPRC01000021">
    <property type="protein sequence ID" value="TIB79780.1"/>
    <property type="molecule type" value="Genomic_DNA"/>
</dbReference>
<organism evidence="6 13">
    <name type="scientific">Wallemia mellicola</name>
    <dbReference type="NCBI Taxonomy" id="1708541"/>
    <lineage>
        <taxon>Eukaryota</taxon>
        <taxon>Fungi</taxon>
        <taxon>Dikarya</taxon>
        <taxon>Basidiomycota</taxon>
        <taxon>Wallemiomycotina</taxon>
        <taxon>Wallemiomycetes</taxon>
        <taxon>Wallemiales</taxon>
        <taxon>Wallemiaceae</taxon>
        <taxon>Wallemia</taxon>
    </lineage>
</organism>
<dbReference type="EMBL" id="SPRW01000034">
    <property type="protein sequence ID" value="TIC63623.1"/>
    <property type="molecule type" value="Genomic_DNA"/>
</dbReference>
<accession>A0A4T0MIT3</accession>
<dbReference type="EMBL" id="SPRX01000018">
    <property type="protein sequence ID" value="TIC66174.1"/>
    <property type="molecule type" value="Genomic_DNA"/>
</dbReference>
<evidence type="ECO:0000313" key="5">
    <source>
        <dbReference type="EMBL" id="TIC63623.1"/>
    </source>
</evidence>
<dbReference type="Proteomes" id="UP000305362">
    <property type="component" value="Unassembled WGS sequence"/>
</dbReference>
<evidence type="ECO:0000313" key="9">
    <source>
        <dbReference type="Proteomes" id="UP000305647"/>
    </source>
</evidence>
<dbReference type="EMBL" id="SPRV01000008">
    <property type="protein sequence ID" value="TIC69986.1"/>
    <property type="molecule type" value="Genomic_DNA"/>
</dbReference>
<dbReference type="Proteomes" id="UP000310685">
    <property type="component" value="Unassembled WGS sequence"/>
</dbReference>
<comment type="caution">
    <text evidence="6">The sequence shown here is derived from an EMBL/GenBank/DDBJ whole genome shotgun (WGS) entry which is preliminary data.</text>
</comment>
<dbReference type="InterPro" id="IPR036322">
    <property type="entry name" value="WD40_repeat_dom_sf"/>
</dbReference>
<gene>
    <name evidence="6" type="ORF">E3Q01_01784</name>
    <name evidence="5" type="ORF">E3Q02_02942</name>
    <name evidence="7" type="ORF">E3Q03_01226</name>
    <name evidence="4" type="ORF">E3Q10_01927</name>
    <name evidence="3" type="ORF">E3Q17_01953</name>
    <name evidence="2" type="ORF">E3Q22_02284</name>
</gene>
<name>A0A4T0MIT3_9BASI</name>
<evidence type="ECO:0000313" key="8">
    <source>
        <dbReference type="Proteomes" id="UP000305362"/>
    </source>
</evidence>